<dbReference type="InterPro" id="IPR011335">
    <property type="entry name" value="Restrct_endonuc-II-like"/>
</dbReference>
<dbReference type="SUPFAM" id="SSF52980">
    <property type="entry name" value="Restriction endonuclease-like"/>
    <property type="match status" value="1"/>
</dbReference>
<dbReference type="CDD" id="cd06260">
    <property type="entry name" value="DUF820-like"/>
    <property type="match status" value="1"/>
</dbReference>
<keyword evidence="3" id="KW-1185">Reference proteome</keyword>
<evidence type="ECO:0000313" key="3">
    <source>
        <dbReference type="Proteomes" id="UP000640531"/>
    </source>
</evidence>
<organism evidence="2 3">
    <name type="scientific">Anabaena lutea FACHB-196</name>
    <dbReference type="NCBI Taxonomy" id="2692881"/>
    <lineage>
        <taxon>Bacteria</taxon>
        <taxon>Bacillati</taxon>
        <taxon>Cyanobacteriota</taxon>
        <taxon>Cyanophyceae</taxon>
        <taxon>Nostocales</taxon>
        <taxon>Nostocaceae</taxon>
        <taxon>Anabaena</taxon>
    </lineage>
</organism>
<name>A0ABR8FGE4_9NOST</name>
<evidence type="ECO:0000313" key="2">
    <source>
        <dbReference type="EMBL" id="MBD2569134.1"/>
    </source>
</evidence>
<accession>A0ABR8FGE4</accession>
<feature type="domain" description="Putative restriction endonuclease" evidence="1">
    <location>
        <begin position="21"/>
        <end position="191"/>
    </location>
</feature>
<dbReference type="PANTHER" id="PTHR34107:SF7">
    <property type="entry name" value="SLR2092 PROTEIN"/>
    <property type="match status" value="1"/>
</dbReference>
<evidence type="ECO:0000259" key="1">
    <source>
        <dbReference type="Pfam" id="PF05685"/>
    </source>
</evidence>
<dbReference type="EMBL" id="JACJST010000013">
    <property type="protein sequence ID" value="MBD2569134.1"/>
    <property type="molecule type" value="Genomic_DNA"/>
</dbReference>
<dbReference type="RefSeq" id="WP_190715683.1">
    <property type="nucleotide sequence ID" value="NZ_JACJST010000013.1"/>
</dbReference>
<dbReference type="Gene3D" id="3.90.1570.10">
    <property type="entry name" value="tt1808, chain A"/>
    <property type="match status" value="1"/>
</dbReference>
<dbReference type="PANTHER" id="PTHR34107">
    <property type="entry name" value="SLL0198 PROTEIN-RELATED"/>
    <property type="match status" value="1"/>
</dbReference>
<sequence length="195" mass="22154">MKTTTTTLPPTLTININLTDDQYFELCQNNRDLRFERTATGELIIMSPTGSDTGNRNFDIAVEVGIWNKQTKLGKGFDSSTGFKLPNGTECSPDVAWIKKERWDSLTTEQQKKFAPIAPDFVIELRSSSDNLKPLQNRMQEYIDNGVRLGWLIDRKNKRVEIYRPNQDVEILNNPSSLSGEDVLPGFILDLTEIL</sequence>
<reference evidence="2 3" key="1">
    <citation type="journal article" date="2020" name="ISME J.">
        <title>Comparative genomics reveals insights into cyanobacterial evolution and habitat adaptation.</title>
        <authorList>
            <person name="Chen M.Y."/>
            <person name="Teng W.K."/>
            <person name="Zhao L."/>
            <person name="Hu C.X."/>
            <person name="Zhou Y.K."/>
            <person name="Han B.P."/>
            <person name="Song L.R."/>
            <person name="Shu W.S."/>
        </authorList>
    </citation>
    <scope>NUCLEOTIDE SEQUENCE [LARGE SCALE GENOMIC DNA]</scope>
    <source>
        <strain evidence="2 3">FACHB-196</strain>
    </source>
</reference>
<gene>
    <name evidence="2" type="ORF">H6G59_14760</name>
</gene>
<dbReference type="InterPro" id="IPR008538">
    <property type="entry name" value="Uma2"/>
</dbReference>
<comment type="caution">
    <text evidence="2">The sequence shown here is derived from an EMBL/GenBank/DDBJ whole genome shotgun (WGS) entry which is preliminary data.</text>
</comment>
<keyword evidence="2" id="KW-0255">Endonuclease</keyword>
<dbReference type="GO" id="GO:0004519">
    <property type="term" value="F:endonuclease activity"/>
    <property type="evidence" value="ECO:0007669"/>
    <property type="project" value="UniProtKB-KW"/>
</dbReference>
<keyword evidence="2" id="KW-0378">Hydrolase</keyword>
<dbReference type="InterPro" id="IPR012296">
    <property type="entry name" value="Nuclease_put_TT1808"/>
</dbReference>
<dbReference type="Proteomes" id="UP000640531">
    <property type="component" value="Unassembled WGS sequence"/>
</dbReference>
<dbReference type="Pfam" id="PF05685">
    <property type="entry name" value="Uma2"/>
    <property type="match status" value="1"/>
</dbReference>
<protein>
    <submittedName>
        <fullName evidence="2">Uma2 family endonuclease</fullName>
    </submittedName>
</protein>
<proteinExistence type="predicted"/>
<keyword evidence="2" id="KW-0540">Nuclease</keyword>